<evidence type="ECO:0000313" key="1">
    <source>
        <dbReference type="EMBL" id="MBD7985634.1"/>
    </source>
</evidence>
<evidence type="ECO:0000313" key="2">
    <source>
        <dbReference type="Proteomes" id="UP000626786"/>
    </source>
</evidence>
<gene>
    <name evidence="1" type="ORF">H9649_13650</name>
</gene>
<dbReference type="RefSeq" id="WP_191695463.1">
    <property type="nucleotide sequence ID" value="NZ_JACSQN010000013.1"/>
</dbReference>
<accession>A0ABR8UDI1</accession>
<comment type="caution">
    <text evidence="1">The sequence shown here is derived from an EMBL/GenBank/DDBJ whole genome shotgun (WGS) entry which is preliminary data.</text>
</comment>
<name>A0ABR8UDI1_9BACL</name>
<keyword evidence="2" id="KW-1185">Reference proteome</keyword>
<organism evidence="1 2">
    <name type="scientific">Sporosarcina quadrami</name>
    <dbReference type="NCBI Taxonomy" id="2762234"/>
    <lineage>
        <taxon>Bacteria</taxon>
        <taxon>Bacillati</taxon>
        <taxon>Bacillota</taxon>
        <taxon>Bacilli</taxon>
        <taxon>Bacillales</taxon>
        <taxon>Caryophanaceae</taxon>
        <taxon>Sporosarcina</taxon>
    </lineage>
</organism>
<dbReference type="EMBL" id="JACSQN010000013">
    <property type="protein sequence ID" value="MBD7985634.1"/>
    <property type="molecule type" value="Genomic_DNA"/>
</dbReference>
<protein>
    <submittedName>
        <fullName evidence="1">Uncharacterized protein</fullName>
    </submittedName>
</protein>
<proteinExistence type="predicted"/>
<dbReference type="Proteomes" id="UP000626786">
    <property type="component" value="Unassembled WGS sequence"/>
</dbReference>
<sequence length="131" mass="15254">MFRKGRFAIWNGKEYPVVSQKRKYYLQSDNENDIEKGFSSLDREDVFFKEVILEELEDAYEIFPYAILSGYRFAMESFNEKNGKITLVTNNPYAAKKVNVSPHGKGGFHIEIPFDEITVLEDRVPILGFEE</sequence>
<reference evidence="1 2" key="1">
    <citation type="submission" date="2020-08" db="EMBL/GenBank/DDBJ databases">
        <title>A Genomic Blueprint of the Chicken Gut Microbiome.</title>
        <authorList>
            <person name="Gilroy R."/>
            <person name="Ravi A."/>
            <person name="Getino M."/>
            <person name="Pursley I."/>
            <person name="Horton D.L."/>
            <person name="Alikhan N.-F."/>
            <person name="Baker D."/>
            <person name="Gharbi K."/>
            <person name="Hall N."/>
            <person name="Watson M."/>
            <person name="Adriaenssens E.M."/>
            <person name="Foster-Nyarko E."/>
            <person name="Jarju S."/>
            <person name="Secka A."/>
            <person name="Antonio M."/>
            <person name="Oren A."/>
            <person name="Chaudhuri R."/>
            <person name="La Ragione R.M."/>
            <person name="Hildebrand F."/>
            <person name="Pallen M.J."/>
        </authorList>
    </citation>
    <scope>NUCLEOTIDE SEQUENCE [LARGE SCALE GENOMIC DNA]</scope>
    <source>
        <strain evidence="1 2">Sa2YVA2</strain>
    </source>
</reference>